<comment type="caution">
    <text evidence="4">The sequence shown here is derived from an EMBL/GenBank/DDBJ whole genome shotgun (WGS) entry which is preliminary data.</text>
</comment>
<evidence type="ECO:0000259" key="3">
    <source>
        <dbReference type="PROSITE" id="PS51186"/>
    </source>
</evidence>
<dbReference type="PROSITE" id="PS51186">
    <property type="entry name" value="GNAT"/>
    <property type="match status" value="1"/>
</dbReference>
<dbReference type="InterPro" id="IPR000182">
    <property type="entry name" value="GNAT_dom"/>
</dbReference>
<feature type="domain" description="N-acetyltransferase" evidence="3">
    <location>
        <begin position="5"/>
        <end position="171"/>
    </location>
</feature>
<evidence type="ECO:0000313" key="5">
    <source>
        <dbReference type="Proteomes" id="UP000242146"/>
    </source>
</evidence>
<protein>
    <submittedName>
        <fullName evidence="4">Acyl-CoA N-acyltransferase</fullName>
    </submittedName>
</protein>
<dbReference type="Pfam" id="PF00583">
    <property type="entry name" value="Acetyltransf_1"/>
    <property type="match status" value="1"/>
</dbReference>
<dbReference type="InterPro" id="IPR050832">
    <property type="entry name" value="Bact_Acetyltransf"/>
</dbReference>
<dbReference type="CDD" id="cd04301">
    <property type="entry name" value="NAT_SF"/>
    <property type="match status" value="1"/>
</dbReference>
<evidence type="ECO:0000256" key="2">
    <source>
        <dbReference type="ARBA" id="ARBA00023315"/>
    </source>
</evidence>
<dbReference type="InterPro" id="IPR016181">
    <property type="entry name" value="Acyl_CoA_acyltransferase"/>
</dbReference>
<dbReference type="SUPFAM" id="SSF55729">
    <property type="entry name" value="Acyl-CoA N-acyltransferases (Nat)"/>
    <property type="match status" value="1"/>
</dbReference>
<keyword evidence="2 4" id="KW-0012">Acyltransferase</keyword>
<dbReference type="Proteomes" id="UP000242146">
    <property type="component" value="Unassembled WGS sequence"/>
</dbReference>
<name>A0A1X2GE86_9FUNG</name>
<dbReference type="OrthoDB" id="5689at2759"/>
<sequence>MAALLSCRLATDEDLEKAKEVADVANEAFLAEGWASARHFKRSERFLATDIENYITSDKHGIYMVLNEAQEVVGTLMVEFRDGGKVYMGILTTKPGWQSMGVGNMLMHKAISDTKALGYKTAEIAVVENRDQLFAWYNRLGFFETGHEQVIFGECFHNNRVRILTMEKQLTETA</sequence>
<dbReference type="Gene3D" id="3.40.630.30">
    <property type="match status" value="1"/>
</dbReference>
<dbReference type="PANTHER" id="PTHR43877">
    <property type="entry name" value="AMINOALKYLPHOSPHONATE N-ACETYLTRANSFERASE-RELATED-RELATED"/>
    <property type="match status" value="1"/>
</dbReference>
<accession>A0A1X2GE86</accession>
<evidence type="ECO:0000256" key="1">
    <source>
        <dbReference type="ARBA" id="ARBA00022679"/>
    </source>
</evidence>
<evidence type="ECO:0000313" key="4">
    <source>
        <dbReference type="EMBL" id="ORX51700.1"/>
    </source>
</evidence>
<reference evidence="4 5" key="1">
    <citation type="submission" date="2016-07" db="EMBL/GenBank/DDBJ databases">
        <title>Pervasive Adenine N6-methylation of Active Genes in Fungi.</title>
        <authorList>
            <consortium name="DOE Joint Genome Institute"/>
            <person name="Mondo S.J."/>
            <person name="Dannebaum R.O."/>
            <person name="Kuo R.C."/>
            <person name="Labutti K."/>
            <person name="Haridas S."/>
            <person name="Kuo A."/>
            <person name="Salamov A."/>
            <person name="Ahrendt S.R."/>
            <person name="Lipzen A."/>
            <person name="Sullivan W."/>
            <person name="Andreopoulos W.B."/>
            <person name="Clum A."/>
            <person name="Lindquist E."/>
            <person name="Daum C."/>
            <person name="Ramamoorthy G.K."/>
            <person name="Gryganskyi A."/>
            <person name="Culley D."/>
            <person name="Magnuson J.K."/>
            <person name="James T.Y."/>
            <person name="O'Malley M.A."/>
            <person name="Stajich J.E."/>
            <person name="Spatafora J.W."/>
            <person name="Visel A."/>
            <person name="Grigoriev I.V."/>
        </authorList>
    </citation>
    <scope>NUCLEOTIDE SEQUENCE [LARGE SCALE GENOMIC DNA]</scope>
    <source>
        <strain evidence="4 5">NRRL 3301</strain>
    </source>
</reference>
<organism evidence="4 5">
    <name type="scientific">Hesseltinella vesiculosa</name>
    <dbReference type="NCBI Taxonomy" id="101127"/>
    <lineage>
        <taxon>Eukaryota</taxon>
        <taxon>Fungi</taxon>
        <taxon>Fungi incertae sedis</taxon>
        <taxon>Mucoromycota</taxon>
        <taxon>Mucoromycotina</taxon>
        <taxon>Mucoromycetes</taxon>
        <taxon>Mucorales</taxon>
        <taxon>Cunninghamellaceae</taxon>
        <taxon>Hesseltinella</taxon>
    </lineage>
</organism>
<dbReference type="EMBL" id="MCGT01000020">
    <property type="protein sequence ID" value="ORX51700.1"/>
    <property type="molecule type" value="Genomic_DNA"/>
</dbReference>
<keyword evidence="5" id="KW-1185">Reference proteome</keyword>
<dbReference type="STRING" id="101127.A0A1X2GE86"/>
<dbReference type="GO" id="GO:0016747">
    <property type="term" value="F:acyltransferase activity, transferring groups other than amino-acyl groups"/>
    <property type="evidence" value="ECO:0007669"/>
    <property type="project" value="InterPro"/>
</dbReference>
<dbReference type="PANTHER" id="PTHR43877:SF2">
    <property type="entry name" value="AMINOALKYLPHOSPHONATE N-ACETYLTRANSFERASE-RELATED"/>
    <property type="match status" value="1"/>
</dbReference>
<proteinExistence type="predicted"/>
<gene>
    <name evidence="4" type="ORF">DM01DRAFT_1307481</name>
</gene>
<keyword evidence="1 4" id="KW-0808">Transferase</keyword>
<dbReference type="AlphaFoldDB" id="A0A1X2GE86"/>